<dbReference type="InterPro" id="IPR020084">
    <property type="entry name" value="NUDIX_hydrolase_CS"/>
</dbReference>
<evidence type="ECO:0000313" key="19">
    <source>
        <dbReference type="EMBL" id="PCO05978.1"/>
    </source>
</evidence>
<evidence type="ECO:0000256" key="9">
    <source>
        <dbReference type="ARBA" id="ARBA00023204"/>
    </source>
</evidence>
<dbReference type="InterPro" id="IPR000086">
    <property type="entry name" value="NUDIX_hydrolase_dom"/>
</dbReference>
<feature type="domain" description="Nudix hydrolase" evidence="18">
    <location>
        <begin position="2"/>
        <end position="128"/>
    </location>
</feature>
<dbReference type="Proteomes" id="UP000218427">
    <property type="component" value="Unassembled WGS sequence"/>
</dbReference>
<dbReference type="PROSITE" id="PS51462">
    <property type="entry name" value="NUDIX"/>
    <property type="match status" value="1"/>
</dbReference>
<dbReference type="InterPro" id="IPR003561">
    <property type="entry name" value="Mutator_MutT"/>
</dbReference>
<evidence type="ECO:0000256" key="14">
    <source>
        <dbReference type="ARBA" id="ARBA00041592"/>
    </source>
</evidence>
<dbReference type="PRINTS" id="PR00502">
    <property type="entry name" value="NUDIXFAMILY"/>
</dbReference>
<dbReference type="PROSITE" id="PS00893">
    <property type="entry name" value="NUDIX_BOX"/>
    <property type="match status" value="1"/>
</dbReference>
<evidence type="ECO:0000256" key="6">
    <source>
        <dbReference type="ARBA" id="ARBA00022763"/>
    </source>
</evidence>
<evidence type="ECO:0000313" key="20">
    <source>
        <dbReference type="Proteomes" id="UP000218427"/>
    </source>
</evidence>
<evidence type="ECO:0000256" key="3">
    <source>
        <dbReference type="ARBA" id="ARBA00022457"/>
    </source>
</evidence>
<evidence type="ECO:0000256" key="5">
    <source>
        <dbReference type="ARBA" id="ARBA00022723"/>
    </source>
</evidence>
<evidence type="ECO:0000256" key="11">
    <source>
        <dbReference type="ARBA" id="ARBA00036904"/>
    </source>
</evidence>
<comment type="similarity">
    <text evidence="2 17">Belongs to the Nudix hydrolase family.</text>
</comment>
<comment type="catalytic activity">
    <reaction evidence="10">
        <text>8-oxo-dGTP + H2O = 8-oxo-dGMP + diphosphate + H(+)</text>
        <dbReference type="Rhea" id="RHEA:31575"/>
        <dbReference type="ChEBI" id="CHEBI:15377"/>
        <dbReference type="ChEBI" id="CHEBI:15378"/>
        <dbReference type="ChEBI" id="CHEBI:33019"/>
        <dbReference type="ChEBI" id="CHEBI:63224"/>
        <dbReference type="ChEBI" id="CHEBI:77896"/>
        <dbReference type="EC" id="3.6.1.55"/>
    </reaction>
</comment>
<dbReference type="PANTHER" id="PTHR47707">
    <property type="entry name" value="8-OXO-DGTP DIPHOSPHATASE"/>
    <property type="match status" value="1"/>
</dbReference>
<evidence type="ECO:0000256" key="12">
    <source>
        <dbReference type="ARBA" id="ARBA00038905"/>
    </source>
</evidence>
<evidence type="ECO:0000256" key="16">
    <source>
        <dbReference type="ARBA" id="ARBA00042798"/>
    </source>
</evidence>
<evidence type="ECO:0000256" key="4">
    <source>
        <dbReference type="ARBA" id="ARBA00022705"/>
    </source>
</evidence>
<evidence type="ECO:0000256" key="2">
    <source>
        <dbReference type="ARBA" id="ARBA00005582"/>
    </source>
</evidence>
<comment type="caution">
    <text evidence="19">The sequence shown here is derived from an EMBL/GenBank/DDBJ whole genome shotgun (WGS) entry which is preliminary data.</text>
</comment>
<dbReference type="Pfam" id="PF00293">
    <property type="entry name" value="NUDIX"/>
    <property type="match status" value="1"/>
</dbReference>
<comment type="cofactor">
    <cofactor evidence="1">
        <name>Mg(2+)</name>
        <dbReference type="ChEBI" id="CHEBI:18420"/>
    </cofactor>
</comment>
<keyword evidence="7 17" id="KW-0378">Hydrolase</keyword>
<keyword evidence="20" id="KW-1185">Reference proteome</keyword>
<evidence type="ECO:0000256" key="10">
    <source>
        <dbReference type="ARBA" id="ARBA00035861"/>
    </source>
</evidence>
<proteinExistence type="inferred from homology"/>
<gene>
    <name evidence="19" type="ORF">AWR36_008260</name>
</gene>
<keyword evidence="6" id="KW-0227">DNA damage</keyword>
<evidence type="ECO:0000256" key="8">
    <source>
        <dbReference type="ARBA" id="ARBA00022842"/>
    </source>
</evidence>
<sequence>MKKQIDVAAAIICKENKIFAARRRVGKHLAGLWELPGGKLEEGETPEQCLARELEEELNIKARIGSLISENIFDYGAKAIRLMAYEVKCFSGDFRLIDHDAMCWLALNELNTIEWAPADIPLLDRYKELTEMAVCSSSSKSNGYIQENG</sequence>
<dbReference type="CDD" id="cd03425">
    <property type="entry name" value="NUDIX_MutT_NudA_like"/>
    <property type="match status" value="1"/>
</dbReference>
<evidence type="ECO:0000256" key="7">
    <source>
        <dbReference type="ARBA" id="ARBA00022801"/>
    </source>
</evidence>
<comment type="catalytic activity">
    <reaction evidence="11">
        <text>8-oxo-GTP + H2O = 8-oxo-GMP + diphosphate + H(+)</text>
        <dbReference type="Rhea" id="RHEA:67616"/>
        <dbReference type="ChEBI" id="CHEBI:15377"/>
        <dbReference type="ChEBI" id="CHEBI:15378"/>
        <dbReference type="ChEBI" id="CHEBI:33019"/>
        <dbReference type="ChEBI" id="CHEBI:143553"/>
        <dbReference type="ChEBI" id="CHEBI:145694"/>
    </reaction>
</comment>
<dbReference type="NCBIfam" id="TIGR00586">
    <property type="entry name" value="mutt"/>
    <property type="match status" value="1"/>
</dbReference>
<evidence type="ECO:0000256" key="15">
    <source>
        <dbReference type="ARBA" id="ARBA00041979"/>
    </source>
</evidence>
<organism evidence="19 20">
    <name type="scientific">Microbulbifer flavimaris</name>
    <dbReference type="NCBI Taxonomy" id="1781068"/>
    <lineage>
        <taxon>Bacteria</taxon>
        <taxon>Pseudomonadati</taxon>
        <taxon>Pseudomonadota</taxon>
        <taxon>Gammaproteobacteria</taxon>
        <taxon>Cellvibrionales</taxon>
        <taxon>Microbulbiferaceae</taxon>
        <taxon>Microbulbifer</taxon>
    </lineage>
</organism>
<name>A0ABX4I1S0_9GAMM</name>
<keyword evidence="3" id="KW-0515">Mutator protein</keyword>
<keyword evidence="8" id="KW-0460">Magnesium</keyword>
<dbReference type="EMBL" id="LRFG02000002">
    <property type="protein sequence ID" value="PCO05978.1"/>
    <property type="molecule type" value="Genomic_DNA"/>
</dbReference>
<accession>A0ABX4I1S0</accession>
<keyword evidence="5" id="KW-0479">Metal-binding</keyword>
<dbReference type="InterPro" id="IPR020476">
    <property type="entry name" value="Nudix_hydrolase"/>
</dbReference>
<dbReference type="Gene3D" id="3.90.79.10">
    <property type="entry name" value="Nucleoside Triphosphate Pyrophosphohydrolase"/>
    <property type="match status" value="1"/>
</dbReference>
<evidence type="ECO:0000256" key="17">
    <source>
        <dbReference type="RuleBase" id="RU003476"/>
    </source>
</evidence>
<dbReference type="RefSeq" id="WP_067083585.1">
    <property type="nucleotide sequence ID" value="NZ_LRFG02000002.1"/>
</dbReference>
<dbReference type="SUPFAM" id="SSF55811">
    <property type="entry name" value="Nudix"/>
    <property type="match status" value="1"/>
</dbReference>
<evidence type="ECO:0000259" key="18">
    <source>
        <dbReference type="PROSITE" id="PS51462"/>
    </source>
</evidence>
<reference evidence="19" key="1">
    <citation type="submission" date="2017-08" db="EMBL/GenBank/DDBJ databases">
        <title>Microbulbifer marisrubri sp. nov., a halophilic alphaproteobacterium isolated from marine sediment of the Yellow Sea, China.</title>
        <authorList>
            <person name="Zhang G."/>
            <person name="Xiong Q."/>
        </authorList>
    </citation>
    <scope>NUCLEOTIDE SEQUENCE [LARGE SCALE GENOMIC DNA]</scope>
    <source>
        <strain evidence="19">WRN-8</strain>
    </source>
</reference>
<protein>
    <recommendedName>
        <fullName evidence="13">8-oxo-dGTP diphosphatase</fullName>
        <ecNumber evidence="12">3.6.1.55</ecNumber>
    </recommendedName>
    <alternativeName>
        <fullName evidence="16">7,8-dihydro-8-oxoguanine-triphosphatase</fullName>
    </alternativeName>
    <alternativeName>
        <fullName evidence="15">Mutator protein MutT</fullName>
    </alternativeName>
    <alternativeName>
        <fullName evidence="14">dGTP pyrophosphohydrolase</fullName>
    </alternativeName>
</protein>
<dbReference type="InterPro" id="IPR015797">
    <property type="entry name" value="NUDIX_hydrolase-like_dom_sf"/>
</dbReference>
<keyword evidence="4" id="KW-0235">DNA replication</keyword>
<dbReference type="PANTHER" id="PTHR47707:SF1">
    <property type="entry name" value="NUDIX HYDROLASE FAMILY PROTEIN"/>
    <property type="match status" value="1"/>
</dbReference>
<keyword evidence="9" id="KW-0234">DNA repair</keyword>
<dbReference type="InterPro" id="IPR047127">
    <property type="entry name" value="MutT-like"/>
</dbReference>
<evidence type="ECO:0000256" key="13">
    <source>
        <dbReference type="ARBA" id="ARBA00040794"/>
    </source>
</evidence>
<dbReference type="EC" id="3.6.1.55" evidence="12"/>
<evidence type="ECO:0000256" key="1">
    <source>
        <dbReference type="ARBA" id="ARBA00001946"/>
    </source>
</evidence>